<dbReference type="RefSeq" id="WP_003296325.1">
    <property type="nucleotide sequence ID" value="NZ_KK020677.1"/>
</dbReference>
<evidence type="ECO:0000313" key="3">
    <source>
        <dbReference type="Proteomes" id="UP000026923"/>
    </source>
</evidence>
<dbReference type="InterPro" id="IPR017870">
    <property type="entry name" value="FeS_cluster_insertion_CS"/>
</dbReference>
<dbReference type="PANTHER" id="PTHR43011:SF1">
    <property type="entry name" value="IRON-SULFUR CLUSTER ASSEMBLY 2 HOMOLOG, MITOCHONDRIAL"/>
    <property type="match status" value="1"/>
</dbReference>
<dbReference type="Proteomes" id="UP000026923">
    <property type="component" value="Unassembled WGS sequence"/>
</dbReference>
<proteinExistence type="predicted"/>
<organism evidence="2 3">
    <name type="scientific">Stutzerimonas stutzeri KOS6</name>
    <dbReference type="NCBI Taxonomy" id="1218352"/>
    <lineage>
        <taxon>Bacteria</taxon>
        <taxon>Pseudomonadati</taxon>
        <taxon>Pseudomonadota</taxon>
        <taxon>Gammaproteobacteria</taxon>
        <taxon>Pseudomonadales</taxon>
        <taxon>Pseudomonadaceae</taxon>
        <taxon>Stutzerimonas</taxon>
    </lineage>
</organism>
<comment type="caution">
    <text evidence="2">The sequence shown here is derived from an EMBL/GenBank/DDBJ whole genome shotgun (WGS) entry which is preliminary data.</text>
</comment>
<sequence length="107" mass="11192">MITLTESAKSAINRFISNAERPTAGLRIRVEGGGCAGLKYSLKLEEQGLDGDQRVDCGTFTVLLDDASAPLLDGVTMDFVDSMEGSGFTFANPNASSGCNCGKSFAC</sequence>
<name>A0A061JMG8_STUST</name>
<gene>
    <name evidence="2" type="ORF">B597_018370</name>
</gene>
<dbReference type="OrthoDB" id="9801228at2"/>
<dbReference type="EMBL" id="AMCZ02000030">
    <property type="protein sequence ID" value="EWC39813.1"/>
    <property type="molecule type" value="Genomic_DNA"/>
</dbReference>
<accession>A0A061JMG8</accession>
<dbReference type="InterPro" id="IPR000361">
    <property type="entry name" value="ATAP_core_dom"/>
</dbReference>
<dbReference type="GO" id="GO:0005506">
    <property type="term" value="F:iron ion binding"/>
    <property type="evidence" value="ECO:0007669"/>
    <property type="project" value="TreeGrafter"/>
</dbReference>
<dbReference type="Gene3D" id="2.60.300.12">
    <property type="entry name" value="HesB-like domain"/>
    <property type="match status" value="1"/>
</dbReference>
<dbReference type="AlphaFoldDB" id="A0A061JMG8"/>
<dbReference type="NCBIfam" id="TIGR00049">
    <property type="entry name" value="iron-sulfur cluster assembly accessory protein"/>
    <property type="match status" value="1"/>
</dbReference>
<evidence type="ECO:0000259" key="1">
    <source>
        <dbReference type="Pfam" id="PF01521"/>
    </source>
</evidence>
<dbReference type="GO" id="GO:0051539">
    <property type="term" value="F:4 iron, 4 sulfur cluster binding"/>
    <property type="evidence" value="ECO:0007669"/>
    <property type="project" value="TreeGrafter"/>
</dbReference>
<dbReference type="PANTHER" id="PTHR43011">
    <property type="entry name" value="IRON-SULFUR CLUSTER ASSEMBLY 2 HOMOLOG, MITOCHONDRIAL"/>
    <property type="match status" value="1"/>
</dbReference>
<protein>
    <recommendedName>
        <fullName evidence="1">Core domain-containing protein</fullName>
    </recommendedName>
</protein>
<dbReference type="SUPFAM" id="SSF89360">
    <property type="entry name" value="HesB-like domain"/>
    <property type="match status" value="1"/>
</dbReference>
<feature type="domain" description="Core" evidence="1">
    <location>
        <begin position="2"/>
        <end position="103"/>
    </location>
</feature>
<evidence type="ECO:0000313" key="2">
    <source>
        <dbReference type="EMBL" id="EWC39813.1"/>
    </source>
</evidence>
<reference evidence="2 3" key="1">
    <citation type="journal article" date="2013" name="Genome Announc.">
        <title>Draft Genome of the Nitrogen-Fixing Bacterium Pseudomonas stutzeri Strain KOS6 Isolated from Industrial Hydrocarbon Sludge.</title>
        <authorList>
            <person name="Grigoryeva T.V."/>
            <person name="Laikov A.V."/>
            <person name="Naumova R.P."/>
            <person name="Manolov A.I."/>
            <person name="Larin A.K."/>
            <person name="Karpova I.Y."/>
            <person name="Semashko T.A."/>
            <person name="Alexeev D.G."/>
            <person name="Kostryukova E.S."/>
            <person name="Muller R."/>
            <person name="Govorun V.M."/>
        </authorList>
    </citation>
    <scope>NUCLEOTIDE SEQUENCE [LARGE SCALE GENOMIC DNA]</scope>
    <source>
        <strain evidence="2 3">KOS6</strain>
    </source>
</reference>
<dbReference type="InterPro" id="IPR016092">
    <property type="entry name" value="ATAP"/>
</dbReference>
<dbReference type="PROSITE" id="PS01152">
    <property type="entry name" value="HESB"/>
    <property type="match status" value="1"/>
</dbReference>
<dbReference type="GO" id="GO:0016226">
    <property type="term" value="P:iron-sulfur cluster assembly"/>
    <property type="evidence" value="ECO:0007669"/>
    <property type="project" value="InterPro"/>
</dbReference>
<dbReference type="HOGENOM" id="CLU_069054_5_2_6"/>
<dbReference type="GO" id="GO:0051537">
    <property type="term" value="F:2 iron, 2 sulfur cluster binding"/>
    <property type="evidence" value="ECO:0007669"/>
    <property type="project" value="TreeGrafter"/>
</dbReference>
<dbReference type="eggNOG" id="COG0316">
    <property type="taxonomic scope" value="Bacteria"/>
</dbReference>
<dbReference type="InterPro" id="IPR035903">
    <property type="entry name" value="HesB-like_dom_sf"/>
</dbReference>
<dbReference type="Pfam" id="PF01521">
    <property type="entry name" value="Fe-S_biosyn"/>
    <property type="match status" value="1"/>
</dbReference>